<dbReference type="Proteomes" id="UP000750334">
    <property type="component" value="Unassembled WGS sequence"/>
</dbReference>
<name>A0A9P6W208_MAUEX</name>
<dbReference type="Gene3D" id="6.10.250.3390">
    <property type="match status" value="1"/>
</dbReference>
<feature type="region of interest" description="Disordered" evidence="1">
    <location>
        <begin position="50"/>
        <end position="74"/>
    </location>
</feature>
<reference evidence="2 3" key="1">
    <citation type="submission" date="2020-11" db="EMBL/GenBank/DDBJ databases">
        <title>Kefir isolates.</title>
        <authorList>
            <person name="Marcisauskas S."/>
            <person name="Kim Y."/>
            <person name="Blasche S."/>
        </authorList>
    </citation>
    <scope>NUCLEOTIDE SEQUENCE [LARGE SCALE GENOMIC DNA]</scope>
    <source>
        <strain evidence="2 3">OG2</strain>
    </source>
</reference>
<comment type="caution">
    <text evidence="2">The sequence shown here is derived from an EMBL/GenBank/DDBJ whole genome shotgun (WGS) entry which is preliminary data.</text>
</comment>
<evidence type="ECO:0000313" key="2">
    <source>
        <dbReference type="EMBL" id="KAG0660030.1"/>
    </source>
</evidence>
<keyword evidence="3" id="KW-1185">Reference proteome</keyword>
<evidence type="ECO:0008006" key="4">
    <source>
        <dbReference type="Google" id="ProtNLM"/>
    </source>
</evidence>
<evidence type="ECO:0000256" key="1">
    <source>
        <dbReference type="SAM" id="MobiDB-lite"/>
    </source>
</evidence>
<evidence type="ECO:0000313" key="3">
    <source>
        <dbReference type="Proteomes" id="UP000750334"/>
    </source>
</evidence>
<dbReference type="EMBL" id="PUHR01000182">
    <property type="protein sequence ID" value="KAG0660030.1"/>
    <property type="molecule type" value="Genomic_DNA"/>
</dbReference>
<dbReference type="InterPro" id="IPR013239">
    <property type="entry name" value="RNA_polI_Rpa14"/>
</dbReference>
<accession>A0A9P6W208</accession>
<sequence length="149" mass="15880">MFKGPRRGGFMVATPLNTPIVMHKIGKTKHVSKDEILSFLDKFITEKESLEGITSTPATTEDSTTSSTSADTTTTTSVSAINIDTNLSSAVSQLKRIQRDFKGLPPQSFAPVVAPAVTNTAEATTETTEHGEETVTKSATGGKKVTFDE</sequence>
<dbReference type="AlphaFoldDB" id="A0A9P6W208"/>
<organism evidence="2 3">
    <name type="scientific">Maudiozyma exigua</name>
    <name type="common">Yeast</name>
    <name type="synonym">Kazachstania exigua</name>
    <dbReference type="NCBI Taxonomy" id="34358"/>
    <lineage>
        <taxon>Eukaryota</taxon>
        <taxon>Fungi</taxon>
        <taxon>Dikarya</taxon>
        <taxon>Ascomycota</taxon>
        <taxon>Saccharomycotina</taxon>
        <taxon>Saccharomycetes</taxon>
        <taxon>Saccharomycetales</taxon>
        <taxon>Saccharomycetaceae</taxon>
        <taxon>Maudiozyma</taxon>
    </lineage>
</organism>
<proteinExistence type="predicted"/>
<gene>
    <name evidence="2" type="ORF">C6P45_001701</name>
</gene>
<dbReference type="OrthoDB" id="4093689at2759"/>
<protein>
    <recommendedName>
        <fullName evidence="4">DNA-directed RNA polymerase I subunit RPA14</fullName>
    </recommendedName>
</protein>
<feature type="compositionally biased region" description="Low complexity" evidence="1">
    <location>
        <begin position="54"/>
        <end position="74"/>
    </location>
</feature>
<feature type="region of interest" description="Disordered" evidence="1">
    <location>
        <begin position="120"/>
        <end position="149"/>
    </location>
</feature>
<dbReference type="Pfam" id="PF08203">
    <property type="entry name" value="RNA_polI_A14"/>
    <property type="match status" value="1"/>
</dbReference>